<gene>
    <name evidence="2" type="ORF">ACFPIB_01930</name>
</gene>
<keyword evidence="2" id="KW-0808">Transferase</keyword>
<dbReference type="SUPFAM" id="SSF53756">
    <property type="entry name" value="UDP-Glycosyltransferase/glycogen phosphorylase"/>
    <property type="match status" value="1"/>
</dbReference>
<proteinExistence type="predicted"/>
<dbReference type="Gene3D" id="3.40.50.2000">
    <property type="entry name" value="Glycogen Phosphorylase B"/>
    <property type="match status" value="1"/>
</dbReference>
<dbReference type="Proteomes" id="UP001596161">
    <property type="component" value="Unassembled WGS sequence"/>
</dbReference>
<protein>
    <submittedName>
        <fullName evidence="2">Glycosyltransferase</fullName>
        <ecNumber evidence="2">2.4.-.-</ecNumber>
    </submittedName>
</protein>
<comment type="caution">
    <text evidence="2">The sequence shown here is derived from an EMBL/GenBank/DDBJ whole genome shotgun (WGS) entry which is preliminary data.</text>
</comment>
<evidence type="ECO:0000259" key="1">
    <source>
        <dbReference type="Pfam" id="PF00534"/>
    </source>
</evidence>
<evidence type="ECO:0000313" key="3">
    <source>
        <dbReference type="Proteomes" id="UP001596161"/>
    </source>
</evidence>
<keyword evidence="3" id="KW-1185">Reference proteome</keyword>
<keyword evidence="2" id="KW-0328">Glycosyltransferase</keyword>
<accession>A0ABW0E813</accession>
<dbReference type="RefSeq" id="WP_378015728.1">
    <property type="nucleotide sequence ID" value="NZ_JBHSKT010000001.1"/>
</dbReference>
<dbReference type="InterPro" id="IPR001296">
    <property type="entry name" value="Glyco_trans_1"/>
</dbReference>
<dbReference type="Pfam" id="PF00534">
    <property type="entry name" value="Glycos_transf_1"/>
    <property type="match status" value="1"/>
</dbReference>
<name>A0ABW0E813_9BACT</name>
<feature type="domain" description="Glycosyl transferase family 1" evidence="1">
    <location>
        <begin position="273"/>
        <end position="333"/>
    </location>
</feature>
<dbReference type="EMBL" id="JBHSKT010000001">
    <property type="protein sequence ID" value="MFC5269350.1"/>
    <property type="molecule type" value="Genomic_DNA"/>
</dbReference>
<sequence length="354" mass="40421">MNILFIVPYPEGKAPSQRFRFEQYLPFLKEKGWNYTLAPFLDNATWTILYKQGYTLKKAAGVLTGFLRRLFLLFNLGKYDFVFIHREAAPLGPPVFEYIITKVLKKKVIYDFDDAIWMEDSAGNNKIVSGIKWYDKVKSICRWAYKISAGNTYLSNFALQFNKQVILNPTTIDTLNLHNEVKDQDTKRIVIGWTGTHTTLRHLAIVTPVIAALEKKYDFDFCVISNAAPELPLRSLKFKPWKKETEIEDLLSFNIGLMPLEDDAWAKGKCAFKALQYMALGIPAIVSPVGMNSEVVDNGKNGFICNTEAEWYNAIETLLTQPEVRRSQGKAARGKIIDNYSVLANQQNFLKLFS</sequence>
<organism evidence="2 3">
    <name type="scientific">Adhaeribacter terreus</name>
    <dbReference type="NCBI Taxonomy" id="529703"/>
    <lineage>
        <taxon>Bacteria</taxon>
        <taxon>Pseudomonadati</taxon>
        <taxon>Bacteroidota</taxon>
        <taxon>Cytophagia</taxon>
        <taxon>Cytophagales</taxon>
        <taxon>Hymenobacteraceae</taxon>
        <taxon>Adhaeribacter</taxon>
    </lineage>
</organism>
<dbReference type="EC" id="2.4.-.-" evidence="2"/>
<dbReference type="GO" id="GO:0016757">
    <property type="term" value="F:glycosyltransferase activity"/>
    <property type="evidence" value="ECO:0007669"/>
    <property type="project" value="UniProtKB-KW"/>
</dbReference>
<reference evidence="3" key="1">
    <citation type="journal article" date="2019" name="Int. J. Syst. Evol. Microbiol.">
        <title>The Global Catalogue of Microorganisms (GCM) 10K type strain sequencing project: providing services to taxonomists for standard genome sequencing and annotation.</title>
        <authorList>
            <consortium name="The Broad Institute Genomics Platform"/>
            <consortium name="The Broad Institute Genome Sequencing Center for Infectious Disease"/>
            <person name="Wu L."/>
            <person name="Ma J."/>
        </authorList>
    </citation>
    <scope>NUCLEOTIDE SEQUENCE [LARGE SCALE GENOMIC DNA]</scope>
    <source>
        <strain evidence="3">KACC 12602</strain>
    </source>
</reference>
<evidence type="ECO:0000313" key="2">
    <source>
        <dbReference type="EMBL" id="MFC5269350.1"/>
    </source>
</evidence>